<dbReference type="EMBL" id="CP072133">
    <property type="protein sequence ID" value="QTH71426.1"/>
    <property type="molecule type" value="Genomic_DNA"/>
</dbReference>
<reference evidence="2" key="1">
    <citation type="submission" date="2021-03" db="EMBL/GenBank/DDBJ databases">
        <title>Complete Genome of Pseudoalteromonas xiamenensis STKMTI.2, a new potential marine bacterium producing anti-Vibrio compounds.</title>
        <authorList>
            <person name="Handayani D.P."/>
            <person name="Isnansetyo A."/>
            <person name="Istiqomah I."/>
            <person name="Jumina J."/>
        </authorList>
    </citation>
    <scope>NUCLEOTIDE SEQUENCE</scope>
    <source>
        <strain evidence="2">STKMTI.2</strain>
    </source>
</reference>
<evidence type="ECO:0000313" key="3">
    <source>
        <dbReference type="Proteomes" id="UP000664904"/>
    </source>
</evidence>
<protein>
    <recommendedName>
        <fullName evidence="4">Lipoprotein</fullName>
    </recommendedName>
</protein>
<feature type="chain" id="PRO_5036755749" description="Lipoprotein" evidence="1">
    <location>
        <begin position="25"/>
        <end position="78"/>
    </location>
</feature>
<organism evidence="2 3">
    <name type="scientific">Pseudoalteromonas xiamenensis</name>
    <dbReference type="NCBI Taxonomy" id="882626"/>
    <lineage>
        <taxon>Bacteria</taxon>
        <taxon>Pseudomonadati</taxon>
        <taxon>Pseudomonadota</taxon>
        <taxon>Gammaproteobacteria</taxon>
        <taxon>Alteromonadales</taxon>
        <taxon>Pseudoalteromonadaceae</taxon>
        <taxon>Pseudoalteromonas</taxon>
    </lineage>
</organism>
<name>A0A975HKV1_9GAMM</name>
<dbReference type="KEGG" id="pxi:J5O05_16945"/>
<dbReference type="RefSeq" id="WP_208843067.1">
    <property type="nucleotide sequence ID" value="NZ_CP072133.1"/>
</dbReference>
<keyword evidence="3" id="KW-1185">Reference proteome</keyword>
<dbReference type="AlphaFoldDB" id="A0A975HKV1"/>
<sequence>MKLKTLFTALSLCVLAGCASTESAQSDVEGKEANTQMADNDVVCESRASVGSHMKKRVCKTRVSDEKRRRGSCSLYEK</sequence>
<dbReference type="PROSITE" id="PS51257">
    <property type="entry name" value="PROKAR_LIPOPROTEIN"/>
    <property type="match status" value="1"/>
</dbReference>
<evidence type="ECO:0000256" key="1">
    <source>
        <dbReference type="SAM" id="SignalP"/>
    </source>
</evidence>
<gene>
    <name evidence="2" type="ORF">J5O05_16945</name>
</gene>
<evidence type="ECO:0008006" key="4">
    <source>
        <dbReference type="Google" id="ProtNLM"/>
    </source>
</evidence>
<feature type="signal peptide" evidence="1">
    <location>
        <begin position="1"/>
        <end position="24"/>
    </location>
</feature>
<accession>A0A975HKV1</accession>
<keyword evidence="1" id="KW-0732">Signal</keyword>
<evidence type="ECO:0000313" key="2">
    <source>
        <dbReference type="EMBL" id="QTH71426.1"/>
    </source>
</evidence>
<dbReference type="Proteomes" id="UP000664904">
    <property type="component" value="Chromosome"/>
</dbReference>
<proteinExistence type="predicted"/>